<feature type="transmembrane region" description="Helical" evidence="6">
    <location>
        <begin position="500"/>
        <end position="518"/>
    </location>
</feature>
<comment type="caution">
    <text evidence="8">The sequence shown here is derived from an EMBL/GenBank/DDBJ whole genome shotgun (WGS) entry which is preliminary data.</text>
</comment>
<dbReference type="PROSITE" id="PS50850">
    <property type="entry name" value="MFS"/>
    <property type="match status" value="1"/>
</dbReference>
<dbReference type="InterPro" id="IPR020846">
    <property type="entry name" value="MFS_dom"/>
</dbReference>
<dbReference type="PRINTS" id="PR01036">
    <property type="entry name" value="TCRTETB"/>
</dbReference>
<keyword evidence="3 6" id="KW-1133">Transmembrane helix</keyword>
<evidence type="ECO:0000256" key="1">
    <source>
        <dbReference type="ARBA" id="ARBA00004141"/>
    </source>
</evidence>
<protein>
    <recommendedName>
        <fullName evidence="7">Major facilitator superfamily (MFS) profile domain-containing protein</fullName>
    </recommendedName>
</protein>
<feature type="transmembrane region" description="Helical" evidence="6">
    <location>
        <begin position="323"/>
        <end position="345"/>
    </location>
</feature>
<reference evidence="8" key="1">
    <citation type="submission" date="2022-07" db="EMBL/GenBank/DDBJ databases">
        <title>Phylogenomic reconstructions and comparative analyses of Kickxellomycotina fungi.</title>
        <authorList>
            <person name="Reynolds N.K."/>
            <person name="Stajich J.E."/>
            <person name="Barry K."/>
            <person name="Grigoriev I.V."/>
            <person name="Crous P."/>
            <person name="Smith M.E."/>
        </authorList>
    </citation>
    <scope>NUCLEOTIDE SEQUENCE</scope>
    <source>
        <strain evidence="8">NBRC 100468</strain>
    </source>
</reference>
<feature type="region of interest" description="Disordered" evidence="5">
    <location>
        <begin position="1"/>
        <end position="187"/>
    </location>
</feature>
<evidence type="ECO:0000256" key="5">
    <source>
        <dbReference type="SAM" id="MobiDB-lite"/>
    </source>
</evidence>
<feature type="compositionally biased region" description="Low complexity" evidence="5">
    <location>
        <begin position="97"/>
        <end position="109"/>
    </location>
</feature>
<dbReference type="InterPro" id="IPR036259">
    <property type="entry name" value="MFS_trans_sf"/>
</dbReference>
<feature type="transmembrane region" description="Helical" evidence="6">
    <location>
        <begin position="453"/>
        <end position="480"/>
    </location>
</feature>
<evidence type="ECO:0000313" key="8">
    <source>
        <dbReference type="EMBL" id="KAJ1916993.1"/>
    </source>
</evidence>
<keyword evidence="2 6" id="KW-0812">Transmembrane</keyword>
<feature type="domain" description="Major facilitator superfamily (MFS) profile" evidence="7">
    <location>
        <begin position="200"/>
        <end position="686"/>
    </location>
</feature>
<feature type="transmembrane region" description="Helical" evidence="6">
    <location>
        <begin position="197"/>
        <end position="220"/>
    </location>
</feature>
<gene>
    <name evidence="8" type="ORF">H4219_003464</name>
</gene>
<dbReference type="AlphaFoldDB" id="A0A9W7ZVH7"/>
<keyword evidence="4 6" id="KW-0472">Membrane</keyword>
<feature type="transmembrane region" description="Helical" evidence="6">
    <location>
        <begin position="525"/>
        <end position="544"/>
    </location>
</feature>
<evidence type="ECO:0000259" key="7">
    <source>
        <dbReference type="PROSITE" id="PS50850"/>
    </source>
</evidence>
<feature type="transmembrane region" description="Helical" evidence="6">
    <location>
        <begin position="388"/>
        <end position="408"/>
    </location>
</feature>
<sequence>MSPNNSLTKWLRKAIPSSKSEGHNAPSLADGSSEGTDGRLNSGANSRGQGQPSESGGETPRVIGNHPDSKPSIDLKTAPSTFPPSLNDQNLETAVNSVVATGAPPSAAASPPPTASGDNEKKHLQQRAFETSQVFSYDSRESFSDGDDAKRLESNEHGTNNNTTNAGGSSDGRSTENLKDPSQPSAAPVQPITRVRFIIILIGLCLSVFLGAMDLTIVAVTRPQIANQFGSLSTSAWIANSYMITSSAFQTLYGKLSDIFGRLEMLMFALLLFLVGSALSATAQSMTWLIAARALSGVGSAGLIGITLVIISDLTPLQERGKYFGLFAAMWAVACVVGPLIGGVFADHVTWRWCFYINLPIGGITALTSLLCIRIPKPKGTFKQKLKRVDFVGSAILVGGLVMFLLGIELGGKDYPWNSAAVICLIVIGILLVASFFVYEAKVPLEPILHPSLLANVSVLSSLLSLFFLGIVFYSLIYYIPVYYITVNNDSITRSSVRMLPLLVSISVLAMVIGVVMGKVGHYRWFIWVGNGLAVVGSGIMILYTQSSFAKQVVFMLVSGIGIGITYPAFNLVVQGAVDDSLLAVVSNLVPLFRNIGGIVGLAVSDVIFNNELRSKLGALAAQYPEYAKGIAECQEDSSAIWKQDFPNPLRHQIVDEFKNSLYWFFVAMVPFIGLALLVSLPIRRTRTH</sequence>
<keyword evidence="9" id="KW-1185">Reference proteome</keyword>
<feature type="transmembrane region" description="Helical" evidence="6">
    <location>
        <begin position="550"/>
        <end position="570"/>
    </location>
</feature>
<evidence type="ECO:0000313" key="9">
    <source>
        <dbReference type="Proteomes" id="UP001150538"/>
    </source>
</evidence>
<feature type="transmembrane region" description="Helical" evidence="6">
    <location>
        <begin position="582"/>
        <end position="604"/>
    </location>
</feature>
<evidence type="ECO:0000256" key="4">
    <source>
        <dbReference type="ARBA" id="ARBA00023136"/>
    </source>
</evidence>
<feature type="compositionally biased region" description="Polar residues" evidence="5">
    <location>
        <begin position="42"/>
        <end position="56"/>
    </location>
</feature>
<evidence type="ECO:0000256" key="6">
    <source>
        <dbReference type="SAM" id="Phobius"/>
    </source>
</evidence>
<feature type="transmembrane region" description="Helical" evidence="6">
    <location>
        <begin position="357"/>
        <end position="376"/>
    </location>
</feature>
<feature type="transmembrane region" description="Helical" evidence="6">
    <location>
        <begin position="232"/>
        <end position="253"/>
    </location>
</feature>
<dbReference type="OrthoDB" id="10021397at2759"/>
<dbReference type="SUPFAM" id="SSF103473">
    <property type="entry name" value="MFS general substrate transporter"/>
    <property type="match status" value="2"/>
</dbReference>
<dbReference type="Proteomes" id="UP001150538">
    <property type="component" value="Unassembled WGS sequence"/>
</dbReference>
<accession>A0A9W7ZVH7</accession>
<feature type="transmembrane region" description="Helical" evidence="6">
    <location>
        <begin position="290"/>
        <end position="311"/>
    </location>
</feature>
<dbReference type="Pfam" id="PF07690">
    <property type="entry name" value="MFS_1"/>
    <property type="match status" value="2"/>
</dbReference>
<name>A0A9W7ZVH7_9FUNG</name>
<comment type="subcellular location">
    <subcellularLocation>
        <location evidence="1">Membrane</location>
        <topology evidence="1">Multi-pass membrane protein</topology>
    </subcellularLocation>
</comment>
<feature type="compositionally biased region" description="Polar residues" evidence="5">
    <location>
        <begin position="78"/>
        <end position="96"/>
    </location>
</feature>
<dbReference type="CDD" id="cd17502">
    <property type="entry name" value="MFS_Azr1_MDR_like"/>
    <property type="match status" value="1"/>
</dbReference>
<dbReference type="GO" id="GO:0005886">
    <property type="term" value="C:plasma membrane"/>
    <property type="evidence" value="ECO:0007669"/>
    <property type="project" value="TreeGrafter"/>
</dbReference>
<organism evidence="8 9">
    <name type="scientific">Mycoemilia scoparia</name>
    <dbReference type="NCBI Taxonomy" id="417184"/>
    <lineage>
        <taxon>Eukaryota</taxon>
        <taxon>Fungi</taxon>
        <taxon>Fungi incertae sedis</taxon>
        <taxon>Zoopagomycota</taxon>
        <taxon>Kickxellomycotina</taxon>
        <taxon>Kickxellomycetes</taxon>
        <taxon>Kickxellales</taxon>
        <taxon>Kickxellaceae</taxon>
        <taxon>Mycoemilia</taxon>
    </lineage>
</organism>
<evidence type="ECO:0000256" key="3">
    <source>
        <dbReference type="ARBA" id="ARBA00022989"/>
    </source>
</evidence>
<dbReference type="EMBL" id="JANBPU010000084">
    <property type="protein sequence ID" value="KAJ1916993.1"/>
    <property type="molecule type" value="Genomic_DNA"/>
</dbReference>
<feature type="transmembrane region" description="Helical" evidence="6">
    <location>
        <begin position="265"/>
        <end position="284"/>
    </location>
</feature>
<proteinExistence type="predicted"/>
<dbReference type="PANTHER" id="PTHR23501">
    <property type="entry name" value="MAJOR FACILITATOR SUPERFAMILY"/>
    <property type="match status" value="1"/>
</dbReference>
<feature type="transmembrane region" description="Helical" evidence="6">
    <location>
        <begin position="420"/>
        <end position="441"/>
    </location>
</feature>
<feature type="compositionally biased region" description="Basic and acidic residues" evidence="5">
    <location>
        <begin position="138"/>
        <end position="156"/>
    </location>
</feature>
<feature type="transmembrane region" description="Helical" evidence="6">
    <location>
        <begin position="662"/>
        <end position="683"/>
    </location>
</feature>
<evidence type="ECO:0000256" key="2">
    <source>
        <dbReference type="ARBA" id="ARBA00022692"/>
    </source>
</evidence>
<dbReference type="GO" id="GO:0022857">
    <property type="term" value="F:transmembrane transporter activity"/>
    <property type="evidence" value="ECO:0007669"/>
    <property type="project" value="InterPro"/>
</dbReference>
<dbReference type="PANTHER" id="PTHR23501:SF102">
    <property type="entry name" value="DRUG TRANSPORTER, PUTATIVE (AFU_ORTHOLOGUE AFUA_3G08530)-RELATED"/>
    <property type="match status" value="1"/>
</dbReference>
<dbReference type="InterPro" id="IPR011701">
    <property type="entry name" value="MFS"/>
</dbReference>
<dbReference type="Gene3D" id="1.20.1250.20">
    <property type="entry name" value="MFS general substrate transporter like domains"/>
    <property type="match status" value="2"/>
</dbReference>